<evidence type="ECO:0000259" key="3">
    <source>
        <dbReference type="SMART" id="SM00421"/>
    </source>
</evidence>
<comment type="caution">
    <text evidence="4">The sequence shown here is derived from an EMBL/GenBank/DDBJ whole genome shotgun (WGS) entry which is preliminary data.</text>
</comment>
<accession>A0ABX1X0L9</accession>
<dbReference type="Proteomes" id="UP000732105">
    <property type="component" value="Unassembled WGS sequence"/>
</dbReference>
<dbReference type="Pfam" id="PF07494">
    <property type="entry name" value="Reg_prop"/>
    <property type="match status" value="1"/>
</dbReference>
<feature type="coiled-coil region" evidence="1">
    <location>
        <begin position="778"/>
        <end position="817"/>
    </location>
</feature>
<dbReference type="InterPro" id="IPR016032">
    <property type="entry name" value="Sig_transdc_resp-reg_C-effctor"/>
</dbReference>
<keyword evidence="5" id="KW-1185">Reference proteome</keyword>
<dbReference type="EMBL" id="RZNH01000046">
    <property type="protein sequence ID" value="NOU61930.1"/>
    <property type="molecule type" value="Genomic_DNA"/>
</dbReference>
<dbReference type="SUPFAM" id="SSF63829">
    <property type="entry name" value="Calcium-dependent phosphotriesterase"/>
    <property type="match status" value="1"/>
</dbReference>
<evidence type="ECO:0000256" key="2">
    <source>
        <dbReference type="SAM" id="Phobius"/>
    </source>
</evidence>
<dbReference type="SMART" id="SM00421">
    <property type="entry name" value="HTH_LUXR"/>
    <property type="match status" value="1"/>
</dbReference>
<dbReference type="InterPro" id="IPR011110">
    <property type="entry name" value="Reg_prop"/>
</dbReference>
<dbReference type="SUPFAM" id="SSF46894">
    <property type="entry name" value="C-terminal effector domain of the bipartite response regulators"/>
    <property type="match status" value="1"/>
</dbReference>
<dbReference type="InterPro" id="IPR000792">
    <property type="entry name" value="Tscrpt_reg_LuxR_C"/>
</dbReference>
<keyword evidence="2" id="KW-0812">Transmembrane</keyword>
<proteinExistence type="predicted"/>
<keyword evidence="2" id="KW-1133">Transmembrane helix</keyword>
<keyword evidence="1" id="KW-0175">Coiled coil</keyword>
<gene>
    <name evidence="4" type="ORF">ELS83_19200</name>
</gene>
<feature type="domain" description="HTH luxR-type" evidence="3">
    <location>
        <begin position="888"/>
        <end position="945"/>
    </location>
</feature>
<feature type="transmembrane region" description="Helical" evidence="2">
    <location>
        <begin position="748"/>
        <end position="770"/>
    </location>
</feature>
<dbReference type="InterPro" id="IPR015943">
    <property type="entry name" value="WD40/YVTN_repeat-like_dom_sf"/>
</dbReference>
<evidence type="ECO:0000313" key="5">
    <source>
        <dbReference type="Proteomes" id="UP000732105"/>
    </source>
</evidence>
<evidence type="ECO:0000256" key="1">
    <source>
        <dbReference type="SAM" id="Coils"/>
    </source>
</evidence>
<dbReference type="Gene3D" id="1.10.10.10">
    <property type="entry name" value="Winged helix-like DNA-binding domain superfamily/Winged helix DNA-binding domain"/>
    <property type="match status" value="1"/>
</dbReference>
<dbReference type="InterPro" id="IPR036388">
    <property type="entry name" value="WH-like_DNA-bd_sf"/>
</dbReference>
<name>A0ABX1X0L9_9BACT</name>
<dbReference type="Gene3D" id="2.130.10.10">
    <property type="entry name" value="YVTN repeat-like/Quinoprotein amine dehydrogenase"/>
    <property type="match status" value="2"/>
</dbReference>
<dbReference type="InterPro" id="IPR013783">
    <property type="entry name" value="Ig-like_fold"/>
</dbReference>
<evidence type="ECO:0000313" key="4">
    <source>
        <dbReference type="EMBL" id="NOU61930.1"/>
    </source>
</evidence>
<keyword evidence="2" id="KW-0472">Membrane</keyword>
<sequence>MSNTSFYKVIIFIIYLLIPISGIAKDYSPVIIYYPRNEYHSKSQNWSVVTDKKGNIYFGNNDGLLEFDGFDWKLHKYPNTVNTRSLYYDAETDRIYSGHYEEVGFWERDIYGNLSYNSLKEQFDQEFLTNNSFWSITKQDSIVYFQSFAAILTYNESTKTSKLLAQQGAFLFLGKANKKIYSKSSDLGLITIKNESFNRMGSVDSVSNSTLRFYLDHHDGTLIGSAENGLFILKDDKIKEWNAESNKLLKTQNINCGVKLNNGDYAIGSISGGLFILDKNGNILYQVNQHNGLENNTVLSIAKDQQDNLWLGLDNGIAHIIVNSPLHYRVDKKNIPYSIYSVIEHKGYCYLATNTGLLFAKAKSAKHLNFSELKLMPGINEHIWKLDVIEGELLCGCNNGLYAIRNNKAVSISGKSGVTDFSLTWHNDQKYLVASTYNDLYVFQLNNKEWEFAHSVKGFSGTCRLIEIDNYGFVWLSHEVKGLTRLKLDKSYSEILSSKSFGTDDGLPSDYHLDIFNANQHIVISTDIGLYTFDYIQNKIVPFKKLNRILSSSDRINNIISEGNNHLWVVGDRQISLVQSDIDSLYIKRNYTIEEHFSLTDKFQSLTTGGSNTYFCLDNGFAMVNKDYQKNEVNDELFFTRIEIQQSPYKAPLLLPLQPNSKINLKKNRSNITFTFNTKFIKTYKPIFQYKLTPEQNEWIDINQGNTLSFQQLESGNYTLYLRFMNEAGKYSDEISYKFTILPLMLSYTYIPIGLLLIVLSITLISIGTYKKRTSKIKVKHSKQLQKKEQQVEVLKEEVKRKELENLENQLTISTNEILKRDEAIGAIKKELTKAYTDLRGRFPQKNYKKILETIELQMINNEKDRANFEQHFMASQNRFYDNLKRDFPKLTTTDLRLCALLKMNLSSKEIASYLNIAHRSVEVSRYRLRKKLNLDTDTSLLHFLLKY</sequence>
<dbReference type="InterPro" id="IPR011123">
    <property type="entry name" value="Y_Y_Y"/>
</dbReference>
<protein>
    <recommendedName>
        <fullName evidence="3">HTH luxR-type domain-containing protein</fullName>
    </recommendedName>
</protein>
<dbReference type="Pfam" id="PF07495">
    <property type="entry name" value="Y_Y_Y"/>
    <property type="match status" value="1"/>
</dbReference>
<dbReference type="RefSeq" id="WP_171597190.1">
    <property type="nucleotide sequence ID" value="NZ_RZNH01000046.1"/>
</dbReference>
<dbReference type="Pfam" id="PF00196">
    <property type="entry name" value="GerE"/>
    <property type="match status" value="1"/>
</dbReference>
<dbReference type="Gene3D" id="2.60.40.10">
    <property type="entry name" value="Immunoglobulins"/>
    <property type="match status" value="1"/>
</dbReference>
<reference evidence="4 5" key="1">
    <citation type="submission" date="2018-12" db="EMBL/GenBank/DDBJ databases">
        <title>Marinifilum JC070 sp. nov., a marine bacterium isolated from Yongle Blue Hole in the South China Sea.</title>
        <authorList>
            <person name="Fu T."/>
        </authorList>
    </citation>
    <scope>NUCLEOTIDE SEQUENCE [LARGE SCALE GENOMIC DNA]</scope>
    <source>
        <strain evidence="4 5">JC070</strain>
    </source>
</reference>
<organism evidence="4 5">
    <name type="scientific">Marinifilum caeruleilacunae</name>
    <dbReference type="NCBI Taxonomy" id="2499076"/>
    <lineage>
        <taxon>Bacteria</taxon>
        <taxon>Pseudomonadati</taxon>
        <taxon>Bacteroidota</taxon>
        <taxon>Bacteroidia</taxon>
        <taxon>Marinilabiliales</taxon>
        <taxon>Marinifilaceae</taxon>
    </lineage>
</organism>